<evidence type="ECO:0000313" key="11">
    <source>
        <dbReference type="Proteomes" id="UP000307999"/>
    </source>
</evidence>
<dbReference type="InterPro" id="IPR010920">
    <property type="entry name" value="LSM_dom_sf"/>
</dbReference>
<organism evidence="10 11">
    <name type="scientific">Thalassotalea mangrovi</name>
    <dbReference type="NCBI Taxonomy" id="2572245"/>
    <lineage>
        <taxon>Bacteria</taxon>
        <taxon>Pseudomonadati</taxon>
        <taxon>Pseudomonadota</taxon>
        <taxon>Gammaproteobacteria</taxon>
        <taxon>Alteromonadales</taxon>
        <taxon>Colwelliaceae</taxon>
        <taxon>Thalassotalea</taxon>
    </lineage>
</organism>
<dbReference type="RefSeq" id="WP_136735401.1">
    <property type="nucleotide sequence ID" value="NZ_SWDB01000014.1"/>
</dbReference>
<reference evidence="10 11" key="1">
    <citation type="submission" date="2019-04" db="EMBL/GenBank/DDBJ databases">
        <title>Thalassotalea guangxiensis sp. nov., isolated from sediment of the coastal wetland.</title>
        <authorList>
            <person name="Zheng S."/>
            <person name="Zhang D."/>
        </authorList>
    </citation>
    <scope>NUCLEOTIDE SEQUENCE [LARGE SCALE GENOMIC DNA]</scope>
    <source>
        <strain evidence="10 11">ZS-4</strain>
    </source>
</reference>
<feature type="transmembrane region" description="Helical" evidence="7">
    <location>
        <begin position="453"/>
        <end position="479"/>
    </location>
</feature>
<dbReference type="PANTHER" id="PTHR30566">
    <property type="entry name" value="YNAI-RELATED MECHANOSENSITIVE ION CHANNEL"/>
    <property type="match status" value="1"/>
</dbReference>
<feature type="transmembrane region" description="Helical" evidence="7">
    <location>
        <begin position="485"/>
        <end position="507"/>
    </location>
</feature>
<evidence type="ECO:0000256" key="2">
    <source>
        <dbReference type="ARBA" id="ARBA00008017"/>
    </source>
</evidence>
<dbReference type="InterPro" id="IPR011014">
    <property type="entry name" value="MscS_channel_TM-2"/>
</dbReference>
<proteinExistence type="inferred from homology"/>
<evidence type="ECO:0000256" key="6">
    <source>
        <dbReference type="ARBA" id="ARBA00023136"/>
    </source>
</evidence>
<dbReference type="SUPFAM" id="SSF50182">
    <property type="entry name" value="Sm-like ribonucleoproteins"/>
    <property type="match status" value="1"/>
</dbReference>
<keyword evidence="5 7" id="KW-1133">Transmembrane helix</keyword>
<dbReference type="InterPro" id="IPR011066">
    <property type="entry name" value="MscS_channel_C_sf"/>
</dbReference>
<sequence>MKILILLLLGLSMSTVCLAKGDWQGTWQTNWRQGGAELVLTQQGNKVTGYYEPFNGTVEGQVSEQGQLSGSWQQPGSKGHFFFRLSPDKKTFSGRFDSGEWWNGLKLSDKASQQSKPQVNLQSPRATVKNYLVAGNWIAFGDNNYIDDLIAAVDIPNTGSNTLYRQKFEIAYLYFQLLNMDTFRLFTLPDFVESDIYSFELFKRYSEFSHRIALHKVNGQWRIILPNRKEINALLQRAEAAGIYRQKAPEGHFKLATPRETMRTFLEQFRNWNQGSDTLVLNTLNISRLDKNVRKWEAPVLAQYLKEVLDRVSYVVWQEIPNDPDSDIPYRHFTHPKGVIEIAPAMRGDEKVWLFTPKTIANIRSLHDALESLPMPPGIPEYENTAFFFNIRDQVRKLPGPLTNRYWQLELWQWIGAVLLLLLSFTIASLVRIKLNALVKLLPGFRRRTLSSINLNIGIPAMLITIGLIWVYTLFVFGIPDYLFSFLRTISQLLIIIGSVWLGYIAINEISKYLLSKALKTESVIDEIIVTLIGSLIKGGVIIFGVMLIAEILGIPFGTVIAGLGIGGIALAIAAKDTVANFFGSAVILADRPFKPGDKVVIGEFKGNIESVGLRSTRIRAENDALVFIPNSIVSKDIIANEQRKRRTLVDTCIPVHPRTTADLLRLCSTEIIAAYEQDDMVFGRFLAVGVNDFTPGAIKFRIRFYINAVDKKVYLMNRHRLLSVALQIFEQHGVKLAKNIVDNETGN</sequence>
<dbReference type="PANTHER" id="PTHR30566:SF5">
    <property type="entry name" value="MECHANOSENSITIVE ION CHANNEL PROTEIN 1, MITOCHONDRIAL-RELATED"/>
    <property type="match status" value="1"/>
</dbReference>
<dbReference type="Pfam" id="PF00924">
    <property type="entry name" value="MS_channel_2nd"/>
    <property type="match status" value="1"/>
</dbReference>
<dbReference type="Gene3D" id="1.10.287.1260">
    <property type="match status" value="1"/>
</dbReference>
<feature type="transmembrane region" description="Helical" evidence="7">
    <location>
        <begin position="555"/>
        <end position="575"/>
    </location>
</feature>
<name>A0A4U1B5H6_9GAMM</name>
<evidence type="ECO:0000256" key="4">
    <source>
        <dbReference type="ARBA" id="ARBA00022692"/>
    </source>
</evidence>
<feature type="domain" description="Mechanosensitive ion channel MscS" evidence="9">
    <location>
        <begin position="577"/>
        <end position="641"/>
    </location>
</feature>
<dbReference type="GO" id="GO:0008381">
    <property type="term" value="F:mechanosensitive monoatomic ion channel activity"/>
    <property type="evidence" value="ECO:0007669"/>
    <property type="project" value="UniProtKB-ARBA"/>
</dbReference>
<keyword evidence="8" id="KW-0732">Signal</keyword>
<comment type="caution">
    <text evidence="10">The sequence shown here is derived from an EMBL/GenBank/DDBJ whole genome shotgun (WGS) entry which is preliminary data.</text>
</comment>
<protein>
    <submittedName>
        <fullName evidence="10">Mechanosensitive ion channel family protein</fullName>
    </submittedName>
</protein>
<comment type="subcellular location">
    <subcellularLocation>
        <location evidence="1">Cell membrane</location>
        <topology evidence="1">Multi-pass membrane protein</topology>
    </subcellularLocation>
</comment>
<dbReference type="InterPro" id="IPR006685">
    <property type="entry name" value="MscS_channel_2nd"/>
</dbReference>
<evidence type="ECO:0000256" key="7">
    <source>
        <dbReference type="SAM" id="Phobius"/>
    </source>
</evidence>
<dbReference type="AlphaFoldDB" id="A0A4U1B5H6"/>
<comment type="similarity">
    <text evidence="2">Belongs to the MscS (TC 1.A.23) family.</text>
</comment>
<evidence type="ECO:0000256" key="3">
    <source>
        <dbReference type="ARBA" id="ARBA00022475"/>
    </source>
</evidence>
<keyword evidence="6 7" id="KW-0472">Membrane</keyword>
<feature type="chain" id="PRO_5020508022" evidence="8">
    <location>
        <begin position="20"/>
        <end position="748"/>
    </location>
</feature>
<dbReference type="SUPFAM" id="SSF82689">
    <property type="entry name" value="Mechanosensitive channel protein MscS (YggB), C-terminal domain"/>
    <property type="match status" value="1"/>
</dbReference>
<evidence type="ECO:0000313" key="10">
    <source>
        <dbReference type="EMBL" id="TKB45694.1"/>
    </source>
</evidence>
<keyword evidence="4 7" id="KW-0812">Transmembrane</keyword>
<feature type="transmembrane region" description="Helical" evidence="7">
    <location>
        <begin position="411"/>
        <end position="433"/>
    </location>
</feature>
<gene>
    <name evidence="10" type="ORF">E8M12_07095</name>
</gene>
<feature type="transmembrane region" description="Helical" evidence="7">
    <location>
        <begin position="528"/>
        <end position="549"/>
    </location>
</feature>
<feature type="signal peptide" evidence="8">
    <location>
        <begin position="1"/>
        <end position="19"/>
    </location>
</feature>
<dbReference type="EMBL" id="SWDB01000014">
    <property type="protein sequence ID" value="TKB45694.1"/>
    <property type="molecule type" value="Genomic_DNA"/>
</dbReference>
<dbReference type="Proteomes" id="UP000307999">
    <property type="component" value="Unassembled WGS sequence"/>
</dbReference>
<dbReference type="InterPro" id="IPR023408">
    <property type="entry name" value="MscS_beta-dom_sf"/>
</dbReference>
<evidence type="ECO:0000259" key="9">
    <source>
        <dbReference type="Pfam" id="PF00924"/>
    </source>
</evidence>
<keyword evidence="11" id="KW-1185">Reference proteome</keyword>
<accession>A0A4U1B5H6</accession>
<dbReference type="GO" id="GO:0005886">
    <property type="term" value="C:plasma membrane"/>
    <property type="evidence" value="ECO:0007669"/>
    <property type="project" value="UniProtKB-SubCell"/>
</dbReference>
<evidence type="ECO:0000256" key="5">
    <source>
        <dbReference type="ARBA" id="ARBA00022989"/>
    </source>
</evidence>
<dbReference type="SUPFAM" id="SSF82861">
    <property type="entry name" value="Mechanosensitive channel protein MscS (YggB), transmembrane region"/>
    <property type="match status" value="1"/>
</dbReference>
<evidence type="ECO:0000256" key="1">
    <source>
        <dbReference type="ARBA" id="ARBA00004651"/>
    </source>
</evidence>
<dbReference type="OrthoDB" id="9799209at2"/>
<keyword evidence="3" id="KW-1003">Cell membrane</keyword>
<dbReference type="Gene3D" id="2.30.30.60">
    <property type="match status" value="1"/>
</dbReference>
<evidence type="ECO:0000256" key="8">
    <source>
        <dbReference type="SAM" id="SignalP"/>
    </source>
</evidence>